<name>A0ABM7YFU2_9EURY</name>
<gene>
    <name evidence="1" type="ORF">MTTB_p040</name>
</gene>
<evidence type="ECO:0000313" key="2">
    <source>
        <dbReference type="Proteomes" id="UP000831817"/>
    </source>
</evidence>
<keyword evidence="2" id="KW-1185">Reference proteome</keyword>
<dbReference type="EMBL" id="AP025699">
    <property type="protein sequence ID" value="BDH80224.1"/>
    <property type="molecule type" value="Genomic_DNA"/>
</dbReference>
<accession>A0ABM7YFU2</accession>
<evidence type="ECO:0000313" key="1">
    <source>
        <dbReference type="EMBL" id="BDH80224.1"/>
    </source>
</evidence>
<dbReference type="Proteomes" id="UP000831817">
    <property type="component" value="Plasmid pRMAS01"/>
</dbReference>
<protein>
    <submittedName>
        <fullName evidence="1">Uncharacterized protein</fullName>
    </submittedName>
</protein>
<geneLocation type="plasmid" evidence="1 2">
    <name>pRMAS01</name>
</geneLocation>
<organism evidence="1 2">
    <name type="scientific">Methanothermobacter tenebrarum</name>
    <dbReference type="NCBI Taxonomy" id="680118"/>
    <lineage>
        <taxon>Archaea</taxon>
        <taxon>Methanobacteriati</taxon>
        <taxon>Methanobacteriota</taxon>
        <taxon>Methanomada group</taxon>
        <taxon>Methanobacteria</taxon>
        <taxon>Methanobacteriales</taxon>
        <taxon>Methanobacteriaceae</taxon>
        <taxon>Methanothermobacter</taxon>
    </lineage>
</organism>
<proteinExistence type="predicted"/>
<reference evidence="1 2" key="1">
    <citation type="submission" date="2022-04" db="EMBL/GenBank/DDBJ databases">
        <title>Complete genome of Methanothermobacter tenebrarum strain RMAS.</title>
        <authorList>
            <person name="Nakamura K."/>
            <person name="Oshima K."/>
            <person name="Hattori M."/>
            <person name="Kamagata Y."/>
            <person name="Takamizawa K."/>
        </authorList>
    </citation>
    <scope>NUCLEOTIDE SEQUENCE [LARGE SCALE GENOMIC DNA]</scope>
    <source>
        <strain evidence="1 2">RMAS</strain>
        <plasmid evidence="1 2">pRMAS01</plasmid>
    </source>
</reference>
<keyword evidence="1" id="KW-0614">Plasmid</keyword>
<sequence length="47" mass="5483">MRGGMIFVLCNTCVDIDCYIRNLEPLYPDHSFMDTSKLNELPPLMIY</sequence>